<dbReference type="VEuPathDB" id="FungiDB:BD410DRAFT_809608"/>
<reference evidence="2 3" key="1">
    <citation type="submission" date="2018-06" db="EMBL/GenBank/DDBJ databases">
        <title>A transcriptomic atlas of mushroom development highlights an independent origin of complex multicellularity.</title>
        <authorList>
            <consortium name="DOE Joint Genome Institute"/>
            <person name="Krizsan K."/>
            <person name="Almasi E."/>
            <person name="Merenyi Z."/>
            <person name="Sahu N."/>
            <person name="Viragh M."/>
            <person name="Koszo T."/>
            <person name="Mondo S."/>
            <person name="Kiss B."/>
            <person name="Balint B."/>
            <person name="Kues U."/>
            <person name="Barry K."/>
            <person name="Hegedus J.C."/>
            <person name="Henrissat B."/>
            <person name="Johnson J."/>
            <person name="Lipzen A."/>
            <person name="Ohm R."/>
            <person name="Nagy I."/>
            <person name="Pangilinan J."/>
            <person name="Yan J."/>
            <person name="Xiong Y."/>
            <person name="Grigoriev I.V."/>
            <person name="Hibbett D.S."/>
            <person name="Nagy L.G."/>
        </authorList>
    </citation>
    <scope>NUCLEOTIDE SEQUENCE [LARGE SCALE GENOMIC DNA]</scope>
    <source>
        <strain evidence="2 3">SZMC22713</strain>
    </source>
</reference>
<gene>
    <name evidence="2" type="ORF">BD410DRAFT_809608</name>
</gene>
<keyword evidence="1" id="KW-0732">Signal</keyword>
<sequence>MQLQSILFVVLLAIFVDAERVFRAGNTMVPVTGTEAKEKDFGPLVNGKFQPGFPGGLSTNVNASLLPGMPTRNVWRFLADGSDVGGKAGKGHRSIAILQAIEPKPLLNKLNALQWTKES</sequence>
<proteinExistence type="predicted"/>
<accession>A0A4Y7PGU6</accession>
<dbReference type="Proteomes" id="UP000294933">
    <property type="component" value="Unassembled WGS sequence"/>
</dbReference>
<evidence type="ECO:0000256" key="1">
    <source>
        <dbReference type="SAM" id="SignalP"/>
    </source>
</evidence>
<evidence type="ECO:0008006" key="4">
    <source>
        <dbReference type="Google" id="ProtNLM"/>
    </source>
</evidence>
<organism evidence="2 3">
    <name type="scientific">Rickenella mellea</name>
    <dbReference type="NCBI Taxonomy" id="50990"/>
    <lineage>
        <taxon>Eukaryota</taxon>
        <taxon>Fungi</taxon>
        <taxon>Dikarya</taxon>
        <taxon>Basidiomycota</taxon>
        <taxon>Agaricomycotina</taxon>
        <taxon>Agaricomycetes</taxon>
        <taxon>Hymenochaetales</taxon>
        <taxon>Rickenellaceae</taxon>
        <taxon>Rickenella</taxon>
    </lineage>
</organism>
<protein>
    <recommendedName>
        <fullName evidence="4">Secreted protein</fullName>
    </recommendedName>
</protein>
<feature type="signal peptide" evidence="1">
    <location>
        <begin position="1"/>
        <end position="18"/>
    </location>
</feature>
<feature type="chain" id="PRO_5021372916" description="Secreted protein" evidence="1">
    <location>
        <begin position="19"/>
        <end position="119"/>
    </location>
</feature>
<dbReference type="STRING" id="50990.A0A4Y7PGU6"/>
<dbReference type="EMBL" id="ML170323">
    <property type="protein sequence ID" value="TDL14597.1"/>
    <property type="molecule type" value="Genomic_DNA"/>
</dbReference>
<keyword evidence="3" id="KW-1185">Reference proteome</keyword>
<dbReference type="OrthoDB" id="3325899at2759"/>
<name>A0A4Y7PGU6_9AGAM</name>
<evidence type="ECO:0000313" key="2">
    <source>
        <dbReference type="EMBL" id="TDL14597.1"/>
    </source>
</evidence>
<dbReference type="AlphaFoldDB" id="A0A4Y7PGU6"/>
<evidence type="ECO:0000313" key="3">
    <source>
        <dbReference type="Proteomes" id="UP000294933"/>
    </source>
</evidence>